<dbReference type="OrthoDB" id="2684236at2759"/>
<evidence type="ECO:0008006" key="3">
    <source>
        <dbReference type="Google" id="ProtNLM"/>
    </source>
</evidence>
<protein>
    <recommendedName>
        <fullName evidence="3">Alpha-ketoglutarate-dependent sulfonate dioxygenase</fullName>
    </recommendedName>
</protein>
<dbReference type="Pfam" id="PF07173">
    <property type="entry name" value="GRDP-like"/>
    <property type="match status" value="1"/>
</dbReference>
<dbReference type="EMBL" id="ML735278">
    <property type="protein sequence ID" value="KAE8388419.1"/>
    <property type="molecule type" value="Genomic_DNA"/>
</dbReference>
<evidence type="ECO:0000256" key="1">
    <source>
        <dbReference type="SAM" id="MobiDB-lite"/>
    </source>
</evidence>
<organism evidence="2">
    <name type="scientific">Petromyces alliaceus</name>
    <name type="common">Aspergillus alliaceus</name>
    <dbReference type="NCBI Taxonomy" id="209559"/>
    <lineage>
        <taxon>Eukaryota</taxon>
        <taxon>Fungi</taxon>
        <taxon>Dikarya</taxon>
        <taxon>Ascomycota</taxon>
        <taxon>Pezizomycotina</taxon>
        <taxon>Eurotiomycetes</taxon>
        <taxon>Eurotiomycetidae</taxon>
        <taxon>Eurotiales</taxon>
        <taxon>Aspergillaceae</taxon>
        <taxon>Aspergillus</taxon>
        <taxon>Aspergillus subgen. Circumdati</taxon>
    </lineage>
</organism>
<dbReference type="InterPro" id="IPR009836">
    <property type="entry name" value="GRDP-like"/>
</dbReference>
<feature type="compositionally biased region" description="Basic and acidic residues" evidence="1">
    <location>
        <begin position="616"/>
        <end position="630"/>
    </location>
</feature>
<dbReference type="AlphaFoldDB" id="A0A5N7C331"/>
<proteinExistence type="predicted"/>
<feature type="region of interest" description="Disordered" evidence="1">
    <location>
        <begin position="564"/>
        <end position="630"/>
    </location>
</feature>
<dbReference type="PANTHER" id="PTHR34365:SF7">
    <property type="entry name" value="GLYCINE-RICH DOMAIN-CONTAINING PROTEIN 1"/>
    <property type="match status" value="1"/>
</dbReference>
<feature type="compositionally biased region" description="Basic and acidic residues" evidence="1">
    <location>
        <begin position="586"/>
        <end position="598"/>
    </location>
</feature>
<accession>A0A5N7C331</accession>
<gene>
    <name evidence="2" type="ORF">BDV23DRAFT_173851</name>
</gene>
<dbReference type="Proteomes" id="UP000326877">
    <property type="component" value="Unassembled WGS sequence"/>
</dbReference>
<dbReference type="PANTHER" id="PTHR34365">
    <property type="entry name" value="ENOLASE (DUF1399)"/>
    <property type="match status" value="1"/>
</dbReference>
<sequence>MQSSSVDKSTKVVAEVDPPAYDQVDEPPLVIPPLDLLQTAGPPVCSTVTQDQCIAHLKFLAAVADLRDSVTSIEGLFDIKDPDPDVFGDDINEAWARVKEKRWAVYTTRAVDRYTTWWKECVRSYGKRLKQPELEDKRYELITEQSRPYHWSPKTIPPLDILMVWHAHMLNPRAFLEDCIRDGAMGLWAGGFPWEIINSCIDDQTMEYDAGQPAETHFQYKTSLPWDNLQGASTKSLECPSSQISVPLDEAFNHCHGFADKNFRKICPVCNFEITHERLKIEKFRKDVRAFWAANTPMPGTLYDFRGVPKGVMVSSRRKSQSIFPNRLINAIGPIILNQTDPTENNCRTMQALRDRLQAGIKSRSMMRKVNPDSAQLSLFPEEKVAFRRMMSRYWDNVTPFALDLVGAVIRQGTFVQKMDNIDWLHSPAVKATMDRLIKKYEVFFQIMARNPRHMAVPTLDVDLAWHTHQLSPSRYFDYSIFTTRQHTRVSIFIDHDDKVEETKLSDGFEWTNKMYKKMTNGEIYSECTCWYCEAIRAPDLRDGIFVSQSTSRAREAVANLHNRADISSNPDKNPHISAHSAVPAETKKPRSSLDPRQMKYLKLHSNYQKARRRAEKRDRKKGDKEQDRSSDASLYVIPMAYGYPVYVPYYAPYMCDPCVHSNAYATNPSCMSLVPGAYGNCAAGTCGGAVAAGGCGGMGGLCAGGCAGGGAAGGCGSGAGGGCGGGGSSGGGGGGGCGGGGGGGGC</sequence>
<reference evidence="2" key="1">
    <citation type="submission" date="2019-04" db="EMBL/GenBank/DDBJ databases">
        <title>Friends and foes A comparative genomics studyof 23 Aspergillus species from section Flavi.</title>
        <authorList>
            <consortium name="DOE Joint Genome Institute"/>
            <person name="Kjaerbolling I."/>
            <person name="Vesth T."/>
            <person name="Frisvad J.C."/>
            <person name="Nybo J.L."/>
            <person name="Theobald S."/>
            <person name="Kildgaard S."/>
            <person name="Isbrandt T."/>
            <person name="Kuo A."/>
            <person name="Sato A."/>
            <person name="Lyhne E.K."/>
            <person name="Kogle M.E."/>
            <person name="Wiebenga A."/>
            <person name="Kun R.S."/>
            <person name="Lubbers R.J."/>
            <person name="Makela M.R."/>
            <person name="Barry K."/>
            <person name="Chovatia M."/>
            <person name="Clum A."/>
            <person name="Daum C."/>
            <person name="Haridas S."/>
            <person name="He G."/>
            <person name="LaButti K."/>
            <person name="Lipzen A."/>
            <person name="Mondo S."/>
            <person name="Riley R."/>
            <person name="Salamov A."/>
            <person name="Simmons B.A."/>
            <person name="Magnuson J.K."/>
            <person name="Henrissat B."/>
            <person name="Mortensen U.H."/>
            <person name="Larsen T.O."/>
            <person name="Devries R.P."/>
            <person name="Grigoriev I.V."/>
            <person name="Machida M."/>
            <person name="Baker S.E."/>
            <person name="Andersen M.R."/>
        </authorList>
    </citation>
    <scope>NUCLEOTIDE SEQUENCE [LARGE SCALE GENOMIC DNA]</scope>
    <source>
        <strain evidence="2">IBT 14317</strain>
    </source>
</reference>
<name>A0A5N7C331_PETAA</name>
<evidence type="ECO:0000313" key="2">
    <source>
        <dbReference type="EMBL" id="KAE8388419.1"/>
    </source>
</evidence>